<keyword evidence="2" id="KW-1185">Reference proteome</keyword>
<dbReference type="Proteomes" id="UP001651158">
    <property type="component" value="Unassembled WGS sequence"/>
</dbReference>
<protein>
    <submittedName>
        <fullName evidence="1">Uncharacterized protein</fullName>
    </submittedName>
</protein>
<accession>A0ABR4Q5R7</accession>
<gene>
    <name evidence="1" type="ORF">TcWFU_004190</name>
</gene>
<comment type="caution">
    <text evidence="1">The sequence shown here is derived from an EMBL/GenBank/DDBJ whole genome shotgun (WGS) entry which is preliminary data.</text>
</comment>
<name>A0ABR4Q5R7_9CEST</name>
<sequence length="126" mass="13225">MSGEVGKGGCSVYLGVCSGDAGGGVGAMKDMGSVVVKVRMPSSGPRFLIHSVDVNSSGTGFLPTRSSANPRVCLPCVVCRVSAREGADECRQLETQCPTHECVRIEEPMVDSSTVVGQMLMRDGEW</sequence>
<dbReference type="EMBL" id="JAKROA010000010">
    <property type="protein sequence ID" value="KAL5104912.1"/>
    <property type="molecule type" value="Genomic_DNA"/>
</dbReference>
<proteinExistence type="predicted"/>
<evidence type="ECO:0000313" key="1">
    <source>
        <dbReference type="EMBL" id="KAL5104912.1"/>
    </source>
</evidence>
<reference evidence="1 2" key="1">
    <citation type="journal article" date="2022" name="Front. Cell. Infect. Microbiol.">
        <title>The Genomes of Two Strains of Taenia crassiceps the Animal Model for the Study of Human Cysticercosis.</title>
        <authorList>
            <person name="Bobes R.J."/>
            <person name="Estrada K."/>
            <person name="Rios-Valencia D.G."/>
            <person name="Calderon-Gallegos A."/>
            <person name="de la Torre P."/>
            <person name="Carrero J.C."/>
            <person name="Sanchez-Flores A."/>
            <person name="Laclette J.P."/>
        </authorList>
    </citation>
    <scope>NUCLEOTIDE SEQUENCE [LARGE SCALE GENOMIC DNA]</scope>
    <source>
        <strain evidence="1">WFUcys</strain>
    </source>
</reference>
<evidence type="ECO:0000313" key="2">
    <source>
        <dbReference type="Proteomes" id="UP001651158"/>
    </source>
</evidence>
<organism evidence="1 2">
    <name type="scientific">Taenia crassiceps</name>
    <dbReference type="NCBI Taxonomy" id="6207"/>
    <lineage>
        <taxon>Eukaryota</taxon>
        <taxon>Metazoa</taxon>
        <taxon>Spiralia</taxon>
        <taxon>Lophotrochozoa</taxon>
        <taxon>Platyhelminthes</taxon>
        <taxon>Cestoda</taxon>
        <taxon>Eucestoda</taxon>
        <taxon>Cyclophyllidea</taxon>
        <taxon>Taeniidae</taxon>
        <taxon>Taenia</taxon>
    </lineage>
</organism>